<dbReference type="GO" id="GO:0016491">
    <property type="term" value="F:oxidoreductase activity"/>
    <property type="evidence" value="ECO:0007669"/>
    <property type="project" value="InterPro"/>
</dbReference>
<dbReference type="EMBL" id="CP023777">
    <property type="protein sequence ID" value="ATL46970.1"/>
    <property type="molecule type" value="Genomic_DNA"/>
</dbReference>
<dbReference type="Gene3D" id="3.40.30.10">
    <property type="entry name" value="Glutaredoxin"/>
    <property type="match status" value="1"/>
</dbReference>
<dbReference type="AlphaFoldDB" id="A0A291QSN3"/>
<reference evidence="2 3" key="1">
    <citation type="submission" date="2017-10" db="EMBL/GenBank/DDBJ databases">
        <title>Paenichitinophaga pekingensis gen. nov., sp. nov., isolated from activated sludge.</title>
        <authorList>
            <person name="Jin D."/>
            <person name="Kong X."/>
            <person name="Deng Y."/>
            <person name="Bai Z."/>
        </authorList>
    </citation>
    <scope>NUCLEOTIDE SEQUENCE [LARGE SCALE GENOMIC DNA]</scope>
    <source>
        <strain evidence="2 3">13</strain>
    </source>
</reference>
<organism evidence="2 3">
    <name type="scientific">Chitinophaga caeni</name>
    <dbReference type="NCBI Taxonomy" id="2029983"/>
    <lineage>
        <taxon>Bacteria</taxon>
        <taxon>Pseudomonadati</taxon>
        <taxon>Bacteroidota</taxon>
        <taxon>Chitinophagia</taxon>
        <taxon>Chitinophagales</taxon>
        <taxon>Chitinophagaceae</taxon>
        <taxon>Chitinophaga</taxon>
    </lineage>
</organism>
<dbReference type="GO" id="GO:0016209">
    <property type="term" value="F:antioxidant activity"/>
    <property type="evidence" value="ECO:0007669"/>
    <property type="project" value="InterPro"/>
</dbReference>
<dbReference type="SUPFAM" id="SSF52833">
    <property type="entry name" value="Thioredoxin-like"/>
    <property type="match status" value="1"/>
</dbReference>
<dbReference type="InterPro" id="IPR000866">
    <property type="entry name" value="AhpC/TSA"/>
</dbReference>
<dbReference type="Pfam" id="PF00578">
    <property type="entry name" value="AhpC-TSA"/>
    <property type="match status" value="1"/>
</dbReference>
<keyword evidence="3" id="KW-1185">Reference proteome</keyword>
<dbReference type="InterPro" id="IPR036249">
    <property type="entry name" value="Thioredoxin-like_sf"/>
</dbReference>
<gene>
    <name evidence="2" type="ORF">COR50_07105</name>
</gene>
<name>A0A291QSN3_9BACT</name>
<accession>A0A291QSN3</accession>
<evidence type="ECO:0000259" key="1">
    <source>
        <dbReference type="Pfam" id="PF00578"/>
    </source>
</evidence>
<dbReference type="RefSeq" id="WP_098193355.1">
    <property type="nucleotide sequence ID" value="NZ_CP023777.1"/>
</dbReference>
<evidence type="ECO:0000313" key="3">
    <source>
        <dbReference type="Proteomes" id="UP000220133"/>
    </source>
</evidence>
<dbReference type="Proteomes" id="UP000220133">
    <property type="component" value="Chromosome"/>
</dbReference>
<protein>
    <recommendedName>
        <fullName evidence="1">Alkyl hydroperoxide reductase subunit C/ Thiol specific antioxidant domain-containing protein</fullName>
    </recommendedName>
</protein>
<dbReference type="KEGG" id="cbae:COR50_07105"/>
<evidence type="ECO:0000313" key="2">
    <source>
        <dbReference type="EMBL" id="ATL46970.1"/>
    </source>
</evidence>
<proteinExistence type="predicted"/>
<dbReference type="OrthoDB" id="645652at2"/>
<sequence length="206" mass="23366">MSIYHRYADVLPLGLPENFKKPNLEKHLIQPLEAGQVFPAIQVFYQDILQGRELLQSKQEVYTVTIQKPLVLAFYSAQWSLYGTKRYGQLQDLHNSTKVSGGSFLMVTGEDKDTFEAWHDARIQASFDMFQDRRFELSKQVGLFSSSDPLWGRVSGIDADTFAPAVYVIGTDHKIIYSFVDDNLTRELDNREVIAAVNGARKKAVA</sequence>
<feature type="domain" description="Alkyl hydroperoxide reductase subunit C/ Thiol specific antioxidant" evidence="1">
    <location>
        <begin position="67"/>
        <end position="177"/>
    </location>
</feature>